<dbReference type="AlphaFoldDB" id="A0A0S4INX6"/>
<dbReference type="Proteomes" id="UP000051952">
    <property type="component" value="Unassembled WGS sequence"/>
</dbReference>
<proteinExistence type="predicted"/>
<keyword evidence="2" id="KW-1185">Reference proteome</keyword>
<evidence type="ECO:0000313" key="1">
    <source>
        <dbReference type="EMBL" id="CUE81780.1"/>
    </source>
</evidence>
<name>A0A0S4INX6_BODSA</name>
<evidence type="ECO:0000313" key="2">
    <source>
        <dbReference type="Proteomes" id="UP000051952"/>
    </source>
</evidence>
<dbReference type="VEuPathDB" id="TriTrypDB:BSAL_56630"/>
<sequence length="126" mass="14320">MGCVDQELLLDIFREENLEGVKYYQDGVILKGNAQDDKRNFTGTLLIMQRSAWNSATPGARVCYMIWIPYSYLFCLAPHLVSPAVRRVIDANGDLPLLDRRDAAAHVSTKIEWMYTMHISSALRPT</sequence>
<organism evidence="1 2">
    <name type="scientific">Bodo saltans</name>
    <name type="common">Flagellated protozoan</name>
    <dbReference type="NCBI Taxonomy" id="75058"/>
    <lineage>
        <taxon>Eukaryota</taxon>
        <taxon>Discoba</taxon>
        <taxon>Euglenozoa</taxon>
        <taxon>Kinetoplastea</taxon>
        <taxon>Metakinetoplastina</taxon>
        <taxon>Eubodonida</taxon>
        <taxon>Bodonidae</taxon>
        <taxon>Bodo</taxon>
    </lineage>
</organism>
<accession>A0A0S4INX6</accession>
<protein>
    <submittedName>
        <fullName evidence="1">Uncharacterized protein</fullName>
    </submittedName>
</protein>
<dbReference type="EMBL" id="CYKH01000199">
    <property type="protein sequence ID" value="CUE81780.1"/>
    <property type="molecule type" value="Genomic_DNA"/>
</dbReference>
<reference evidence="2" key="1">
    <citation type="submission" date="2015-09" db="EMBL/GenBank/DDBJ databases">
        <authorList>
            <consortium name="Pathogen Informatics"/>
        </authorList>
    </citation>
    <scope>NUCLEOTIDE SEQUENCE [LARGE SCALE GENOMIC DNA]</scope>
    <source>
        <strain evidence="2">Lake Konstanz</strain>
    </source>
</reference>
<gene>
    <name evidence="1" type="ORF">BSAL_56630</name>
</gene>